<dbReference type="VEuPathDB" id="FungiDB:PEXP_028980"/>
<sequence length="111" mass="12219">MAPSRVAKSKATKKAVAKPVTKSSKLAPETSREVLEERLEFVLTCIKETGIKIDYVAVGRHYGISNNAACLRFLRCKDHVSKLVRVREAAQKADEAQKGDNDSGTTEDEEV</sequence>
<evidence type="ECO:0000313" key="3">
    <source>
        <dbReference type="EMBL" id="KGO52324.1"/>
    </source>
</evidence>
<dbReference type="HOGENOM" id="CLU_2159273_0_0_1"/>
<feature type="region of interest" description="Disordered" evidence="1">
    <location>
        <begin position="1"/>
        <end position="29"/>
    </location>
</feature>
<evidence type="ECO:0000313" key="4">
    <source>
        <dbReference type="Proteomes" id="UP000030143"/>
    </source>
</evidence>
<feature type="region of interest" description="Disordered" evidence="1">
    <location>
        <begin position="89"/>
        <end position="111"/>
    </location>
</feature>
<evidence type="ECO:0000256" key="1">
    <source>
        <dbReference type="SAM" id="MobiDB-lite"/>
    </source>
</evidence>
<feature type="compositionally biased region" description="Basic residues" evidence="1">
    <location>
        <begin position="7"/>
        <end position="16"/>
    </location>
</feature>
<dbReference type="GeneID" id="27683660"/>
<dbReference type="PhylomeDB" id="A0A0A2ILG1"/>
<dbReference type="EMBL" id="JQFZ01000267">
    <property type="protein sequence ID" value="KGO52324.1"/>
    <property type="molecule type" value="Genomic_DNA"/>
</dbReference>
<protein>
    <recommendedName>
        <fullName evidence="2">Myb-like DNA-binding domain-containing protein</fullName>
    </recommendedName>
</protein>
<dbReference type="InterPro" id="IPR054505">
    <property type="entry name" value="Myb_DNA-bind_8"/>
</dbReference>
<feature type="compositionally biased region" description="Basic and acidic residues" evidence="1">
    <location>
        <begin position="89"/>
        <end position="101"/>
    </location>
</feature>
<feature type="domain" description="Myb-like DNA-binding" evidence="2">
    <location>
        <begin position="36"/>
        <end position="76"/>
    </location>
</feature>
<accession>A0A0A2ILG1</accession>
<name>A0A0A2ILG1_PENEN</name>
<organism evidence="3 4">
    <name type="scientific">Penicillium expansum</name>
    <name type="common">Blue mold rot fungus</name>
    <dbReference type="NCBI Taxonomy" id="27334"/>
    <lineage>
        <taxon>Eukaryota</taxon>
        <taxon>Fungi</taxon>
        <taxon>Dikarya</taxon>
        <taxon>Ascomycota</taxon>
        <taxon>Pezizomycotina</taxon>
        <taxon>Eurotiomycetes</taxon>
        <taxon>Eurotiomycetidae</taxon>
        <taxon>Eurotiales</taxon>
        <taxon>Aspergillaceae</taxon>
        <taxon>Penicillium</taxon>
    </lineage>
</organism>
<dbReference type="OrthoDB" id="4350568at2759"/>
<dbReference type="STRING" id="27334.A0A0A2ILG1"/>
<comment type="caution">
    <text evidence="3">The sequence shown here is derived from an EMBL/GenBank/DDBJ whole genome shotgun (WGS) entry which is preliminary data.</text>
</comment>
<dbReference type="Pfam" id="PF22980">
    <property type="entry name" value="Myb_DNA-bind_8"/>
    <property type="match status" value="1"/>
</dbReference>
<proteinExistence type="predicted"/>
<reference evidence="3 4" key="1">
    <citation type="journal article" date="2015" name="Mol. Plant Microbe Interact.">
        <title>Genome, transcriptome, and functional analyses of Penicillium expansum provide new insights into secondary metabolism and pathogenicity.</title>
        <authorList>
            <person name="Ballester A.R."/>
            <person name="Marcet-Houben M."/>
            <person name="Levin E."/>
            <person name="Sela N."/>
            <person name="Selma-Lazaro C."/>
            <person name="Carmona L."/>
            <person name="Wisniewski M."/>
            <person name="Droby S."/>
            <person name="Gonzalez-Candelas L."/>
            <person name="Gabaldon T."/>
        </authorList>
    </citation>
    <scope>NUCLEOTIDE SEQUENCE [LARGE SCALE GENOMIC DNA]</scope>
    <source>
        <strain evidence="3 4">MD-8</strain>
    </source>
</reference>
<dbReference type="RefSeq" id="XP_016595081.1">
    <property type="nucleotide sequence ID" value="XM_016748239.1"/>
</dbReference>
<evidence type="ECO:0000259" key="2">
    <source>
        <dbReference type="Pfam" id="PF22980"/>
    </source>
</evidence>
<dbReference type="AlphaFoldDB" id="A0A0A2ILG1"/>
<gene>
    <name evidence="3" type="ORF">PEX2_109730</name>
</gene>
<keyword evidence="4" id="KW-1185">Reference proteome</keyword>
<dbReference type="Proteomes" id="UP000030143">
    <property type="component" value="Unassembled WGS sequence"/>
</dbReference>